<dbReference type="RefSeq" id="WP_012505329.1">
    <property type="nucleotide sequence ID" value="NC_011059.1"/>
</dbReference>
<accession>B4S6N7</accession>
<dbReference type="HOGENOM" id="CLU_2495327_0_0_10"/>
<dbReference type="EMBL" id="CP001108">
    <property type="protein sequence ID" value="ACF45792.1"/>
    <property type="molecule type" value="Genomic_DNA"/>
</dbReference>
<evidence type="ECO:0000313" key="2">
    <source>
        <dbReference type="Proteomes" id="UP000002725"/>
    </source>
</evidence>
<keyword evidence="2" id="KW-1185">Reference proteome</keyword>
<protein>
    <submittedName>
        <fullName evidence="1">Uncharacterized protein</fullName>
    </submittedName>
</protein>
<sequence length="86" mass="9659">MPGSAVPEADEIMSIFKKEIWTWDRLVALRHQNAHLYNNNRYDKPDPAGEDISHFAENGFFGNGCFCACGFVRIAGIATISQTCRH</sequence>
<dbReference type="Proteomes" id="UP000002725">
    <property type="component" value="Chromosome"/>
</dbReference>
<proteinExistence type="predicted"/>
<organism evidence="1 2">
    <name type="scientific">Prosthecochloris aestuarii (strain DSM 271 / SK 413)</name>
    <dbReference type="NCBI Taxonomy" id="290512"/>
    <lineage>
        <taxon>Bacteria</taxon>
        <taxon>Pseudomonadati</taxon>
        <taxon>Chlorobiota</taxon>
        <taxon>Chlorobiia</taxon>
        <taxon>Chlorobiales</taxon>
        <taxon>Chlorobiaceae</taxon>
        <taxon>Prosthecochloris</taxon>
    </lineage>
</organism>
<name>B4S6N7_PROA2</name>
<dbReference type="AlphaFoldDB" id="B4S6N7"/>
<evidence type="ECO:0000313" key="1">
    <source>
        <dbReference type="EMBL" id="ACF45792.1"/>
    </source>
</evidence>
<dbReference type="STRING" id="290512.Paes_0745"/>
<gene>
    <name evidence="1" type="ordered locus">Paes_0745</name>
</gene>
<reference evidence="1" key="1">
    <citation type="submission" date="2008-06" db="EMBL/GenBank/DDBJ databases">
        <title>Complete sequence of chromosome of Prosthecochloris aestuarii DSM 271.</title>
        <authorList>
            <consortium name="US DOE Joint Genome Institute"/>
            <person name="Lucas S."/>
            <person name="Copeland A."/>
            <person name="Lapidus A."/>
            <person name="Glavina del Rio T."/>
            <person name="Dalin E."/>
            <person name="Tice H."/>
            <person name="Bruce D."/>
            <person name="Goodwin L."/>
            <person name="Pitluck S."/>
            <person name="Schmutz J."/>
            <person name="Larimer F."/>
            <person name="Land M."/>
            <person name="Hauser L."/>
            <person name="Kyrpides N."/>
            <person name="Anderson I."/>
            <person name="Liu Z."/>
            <person name="Li T."/>
            <person name="Zhao F."/>
            <person name="Overmann J."/>
            <person name="Bryant D.A."/>
            <person name="Richardson P."/>
        </authorList>
    </citation>
    <scope>NUCLEOTIDE SEQUENCE [LARGE SCALE GENOMIC DNA]</scope>
    <source>
        <strain evidence="1">DSM 271</strain>
    </source>
</reference>
<dbReference type="KEGG" id="paa:Paes_0745"/>